<dbReference type="Gene3D" id="3.40.50.1380">
    <property type="entry name" value="Methylglyoxal synthase-like domain"/>
    <property type="match status" value="1"/>
</dbReference>
<evidence type="ECO:0000256" key="9">
    <source>
        <dbReference type="ARBA" id="ARBA00050687"/>
    </source>
</evidence>
<dbReference type="EC" id="3.5.4.10" evidence="10"/>
<dbReference type="InterPro" id="IPR002695">
    <property type="entry name" value="PurH-like"/>
</dbReference>
<sequence>MPRALLSVSDKSGLAEFARVLVDQGFDLLSTGGTHRFLSEAGFEVMDVASYTQFPEMMGGRVKTLHPKVHGALLGRRDNEGDLASMQEHGIVPIDMVVVNLYPFEETVARDDVTLPEAIEQIDIGGPSMIRSAAKNHQSVTVVTDPKQYEEVATALKNDTLDLSLRRKLATAAFLRTAEYDHAINAYLTAELELESNPEAGSDIAEPLPEVLSLSLGKRADLRYGENPHQSAAFYTEPEPGPSTLAAAEQLHGKELSYNNLLDLDAALNLIREFEAPAVAVLKHTNPCGCGIGDSLAEAFERAYAGDPVSAFGSIMSFNRIVDAATAEILCEPNRFVEAIIAPGFDPAALELITTKPTWRKNVRLMRLPGMMEARERDQRDYRRLTGGLLVQDRDEGSTPVEEWQVVTERAPSDGEQRDLEFAWRVCKHVKSNAIVFAKDQMITGVGAGQMSRLDSSMIAARKSEGRCADGVCASDAFFPFRDGVDQAAEAGIKAIVQPGGSKRDDEVIEACNEHGIAMLFTGRRHFRH</sequence>
<dbReference type="SUPFAM" id="SSF53927">
    <property type="entry name" value="Cytidine deaminase-like"/>
    <property type="match status" value="1"/>
</dbReference>
<keyword evidence="7 10" id="KW-0511">Multifunctional enzyme</keyword>
<dbReference type="UniPathway" id="UPA00074">
    <property type="reaction ID" value="UER00133"/>
</dbReference>
<dbReference type="SUPFAM" id="SSF52335">
    <property type="entry name" value="Methylglyoxal synthase-like"/>
    <property type="match status" value="1"/>
</dbReference>
<evidence type="ECO:0000256" key="7">
    <source>
        <dbReference type="ARBA" id="ARBA00023268"/>
    </source>
</evidence>
<evidence type="ECO:0000256" key="4">
    <source>
        <dbReference type="ARBA" id="ARBA00022679"/>
    </source>
</evidence>
<proteinExistence type="inferred from homology"/>
<dbReference type="InterPro" id="IPR024051">
    <property type="entry name" value="AICAR_Tfase_dup_dom_sf"/>
</dbReference>
<dbReference type="SMART" id="SM00851">
    <property type="entry name" value="MGS"/>
    <property type="match status" value="1"/>
</dbReference>
<dbReference type="KEGG" id="chya:V22_41600"/>
<evidence type="ECO:0000256" key="6">
    <source>
        <dbReference type="ARBA" id="ARBA00022801"/>
    </source>
</evidence>
<dbReference type="GO" id="GO:0006189">
    <property type="term" value="P:'de novo' IMP biosynthetic process"/>
    <property type="evidence" value="ECO:0007669"/>
    <property type="project" value="UniProtKB-UniRule"/>
</dbReference>
<evidence type="ECO:0000256" key="2">
    <source>
        <dbReference type="ARBA" id="ARBA00004954"/>
    </source>
</evidence>
<reference evidence="12 13" key="1">
    <citation type="submission" date="2019-02" db="EMBL/GenBank/DDBJ databases">
        <title>Deep-cultivation of Planctomycetes and their phenomic and genomic characterization uncovers novel biology.</title>
        <authorList>
            <person name="Wiegand S."/>
            <person name="Jogler M."/>
            <person name="Boedeker C."/>
            <person name="Pinto D."/>
            <person name="Vollmers J."/>
            <person name="Rivas-Marin E."/>
            <person name="Kohn T."/>
            <person name="Peeters S.H."/>
            <person name="Heuer A."/>
            <person name="Rast P."/>
            <person name="Oberbeckmann S."/>
            <person name="Bunk B."/>
            <person name="Jeske O."/>
            <person name="Meyerdierks A."/>
            <person name="Storesund J.E."/>
            <person name="Kallscheuer N."/>
            <person name="Luecker S."/>
            <person name="Lage O.M."/>
            <person name="Pohl T."/>
            <person name="Merkel B.J."/>
            <person name="Hornburger P."/>
            <person name="Mueller R.-W."/>
            <person name="Bruemmer F."/>
            <person name="Labrenz M."/>
            <person name="Spormann A.M."/>
            <person name="Op den Camp H."/>
            <person name="Overmann J."/>
            <person name="Amann R."/>
            <person name="Jetten M.S.M."/>
            <person name="Mascher T."/>
            <person name="Medema M.H."/>
            <person name="Devos D.P."/>
            <person name="Kaster A.-K."/>
            <person name="Ovreas L."/>
            <person name="Rohde M."/>
            <person name="Galperin M.Y."/>
            <person name="Jogler C."/>
        </authorList>
    </citation>
    <scope>NUCLEOTIDE SEQUENCE [LARGE SCALE GENOMIC DNA]</scope>
    <source>
        <strain evidence="12 13">V22</strain>
    </source>
</reference>
<keyword evidence="6 10" id="KW-0378">Hydrolase</keyword>
<dbReference type="RefSeq" id="WP_145266385.1">
    <property type="nucleotide sequence ID" value="NZ_CP036316.1"/>
</dbReference>
<dbReference type="InterPro" id="IPR011607">
    <property type="entry name" value="MGS-like_dom"/>
</dbReference>
<keyword evidence="13" id="KW-1185">Reference proteome</keyword>
<evidence type="ECO:0000256" key="1">
    <source>
        <dbReference type="ARBA" id="ARBA00004844"/>
    </source>
</evidence>
<name>A0A517TET6_9PLAN</name>
<feature type="domain" description="MGS-like" evidence="11">
    <location>
        <begin position="1"/>
        <end position="144"/>
    </location>
</feature>
<dbReference type="NCBIfam" id="TIGR00355">
    <property type="entry name" value="purH"/>
    <property type="match status" value="1"/>
</dbReference>
<evidence type="ECO:0000259" key="11">
    <source>
        <dbReference type="PROSITE" id="PS51855"/>
    </source>
</evidence>
<dbReference type="NCBIfam" id="NF002049">
    <property type="entry name" value="PRK00881.1"/>
    <property type="match status" value="1"/>
</dbReference>
<dbReference type="PANTHER" id="PTHR11692">
    <property type="entry name" value="BIFUNCTIONAL PURINE BIOSYNTHESIS PROTEIN PURH"/>
    <property type="match status" value="1"/>
</dbReference>
<evidence type="ECO:0000256" key="10">
    <source>
        <dbReference type="HAMAP-Rule" id="MF_00139"/>
    </source>
</evidence>
<comment type="catalytic activity">
    <reaction evidence="8 10">
        <text>(6R)-10-formyltetrahydrofolate + 5-amino-1-(5-phospho-beta-D-ribosyl)imidazole-4-carboxamide = 5-formamido-1-(5-phospho-D-ribosyl)imidazole-4-carboxamide + (6S)-5,6,7,8-tetrahydrofolate</text>
        <dbReference type="Rhea" id="RHEA:22192"/>
        <dbReference type="ChEBI" id="CHEBI:57453"/>
        <dbReference type="ChEBI" id="CHEBI:58467"/>
        <dbReference type="ChEBI" id="CHEBI:58475"/>
        <dbReference type="ChEBI" id="CHEBI:195366"/>
        <dbReference type="EC" id="2.1.2.3"/>
    </reaction>
</comment>
<comment type="domain">
    <text evidence="10">The IMP cyclohydrolase activity resides in the N-terminal region.</text>
</comment>
<dbReference type="PROSITE" id="PS51855">
    <property type="entry name" value="MGS"/>
    <property type="match status" value="1"/>
</dbReference>
<accession>A0A517TET6</accession>
<dbReference type="HAMAP" id="MF_00139">
    <property type="entry name" value="PurH"/>
    <property type="match status" value="1"/>
</dbReference>
<dbReference type="EMBL" id="CP036316">
    <property type="protein sequence ID" value="QDT66888.1"/>
    <property type="molecule type" value="Genomic_DNA"/>
</dbReference>
<dbReference type="Pfam" id="PF02142">
    <property type="entry name" value="MGS"/>
    <property type="match status" value="1"/>
</dbReference>
<dbReference type="SMART" id="SM00798">
    <property type="entry name" value="AICARFT_IMPCHas"/>
    <property type="match status" value="1"/>
</dbReference>
<evidence type="ECO:0000313" key="12">
    <source>
        <dbReference type="EMBL" id="QDT66888.1"/>
    </source>
</evidence>
<dbReference type="CDD" id="cd01421">
    <property type="entry name" value="IMPCH"/>
    <property type="match status" value="1"/>
</dbReference>
<dbReference type="Gene3D" id="3.40.140.20">
    <property type="match status" value="2"/>
</dbReference>
<comment type="catalytic activity">
    <reaction evidence="9 10">
        <text>IMP + H2O = 5-formamido-1-(5-phospho-D-ribosyl)imidazole-4-carboxamide</text>
        <dbReference type="Rhea" id="RHEA:18445"/>
        <dbReference type="ChEBI" id="CHEBI:15377"/>
        <dbReference type="ChEBI" id="CHEBI:58053"/>
        <dbReference type="ChEBI" id="CHEBI:58467"/>
        <dbReference type="EC" id="3.5.4.10"/>
    </reaction>
</comment>
<evidence type="ECO:0000256" key="3">
    <source>
        <dbReference type="ARBA" id="ARBA00007667"/>
    </source>
</evidence>
<keyword evidence="5 10" id="KW-0658">Purine biosynthesis</keyword>
<comment type="pathway">
    <text evidence="1 10">Purine metabolism; IMP biosynthesis via de novo pathway; IMP from 5-formamido-1-(5-phospho-D-ribosyl)imidazole-4-carboxamide: step 1/1.</text>
</comment>
<dbReference type="PANTHER" id="PTHR11692:SF0">
    <property type="entry name" value="BIFUNCTIONAL PURINE BIOSYNTHESIS PROTEIN ATIC"/>
    <property type="match status" value="1"/>
</dbReference>
<dbReference type="FunFam" id="3.40.140.20:FF:000001">
    <property type="entry name" value="Bifunctional purine biosynthesis protein PurH"/>
    <property type="match status" value="1"/>
</dbReference>
<organism evidence="12 13">
    <name type="scientific">Calycomorphotria hydatis</name>
    <dbReference type="NCBI Taxonomy" id="2528027"/>
    <lineage>
        <taxon>Bacteria</taxon>
        <taxon>Pseudomonadati</taxon>
        <taxon>Planctomycetota</taxon>
        <taxon>Planctomycetia</taxon>
        <taxon>Planctomycetales</taxon>
        <taxon>Planctomycetaceae</taxon>
        <taxon>Calycomorphotria</taxon>
    </lineage>
</organism>
<evidence type="ECO:0000313" key="13">
    <source>
        <dbReference type="Proteomes" id="UP000319976"/>
    </source>
</evidence>
<protein>
    <recommendedName>
        <fullName evidence="10">Bifunctional purine biosynthesis protein PurH</fullName>
    </recommendedName>
    <domain>
        <recommendedName>
            <fullName evidence="10">Phosphoribosylaminoimidazolecarboxamide formyltransferase</fullName>
            <ecNumber evidence="10">2.1.2.3</ecNumber>
        </recommendedName>
        <alternativeName>
            <fullName evidence="10">AICAR transformylase</fullName>
        </alternativeName>
    </domain>
    <domain>
        <recommendedName>
            <fullName evidence="10">IMP cyclohydrolase</fullName>
            <ecNumber evidence="10">3.5.4.10</ecNumber>
        </recommendedName>
        <alternativeName>
            <fullName evidence="10">ATIC</fullName>
        </alternativeName>
        <alternativeName>
            <fullName evidence="10">IMP synthase</fullName>
        </alternativeName>
        <alternativeName>
            <fullName evidence="10">Inosinicase</fullName>
        </alternativeName>
    </domain>
</protein>
<dbReference type="OrthoDB" id="9802065at2"/>
<dbReference type="InterPro" id="IPR016193">
    <property type="entry name" value="Cytidine_deaminase-like"/>
</dbReference>
<dbReference type="PIRSF" id="PIRSF000414">
    <property type="entry name" value="AICARFT_IMPCHas"/>
    <property type="match status" value="1"/>
</dbReference>
<dbReference type="FunFam" id="3.40.50.1380:FF:000001">
    <property type="entry name" value="Bifunctional purine biosynthesis protein PurH"/>
    <property type="match status" value="1"/>
</dbReference>
<dbReference type="EC" id="2.1.2.3" evidence="10"/>
<comment type="pathway">
    <text evidence="2 10">Purine metabolism; IMP biosynthesis via de novo pathway; 5-formamido-1-(5-phospho-D-ribosyl)imidazole-4-carboxamide from 5-amino-1-(5-phospho-D-ribosyl)imidazole-4-carboxamide (10-formyl THF route): step 1/1.</text>
</comment>
<dbReference type="Proteomes" id="UP000319976">
    <property type="component" value="Chromosome"/>
</dbReference>
<dbReference type="AlphaFoldDB" id="A0A517TET6"/>
<dbReference type="GO" id="GO:0005829">
    <property type="term" value="C:cytosol"/>
    <property type="evidence" value="ECO:0007669"/>
    <property type="project" value="TreeGrafter"/>
</dbReference>
<dbReference type="GO" id="GO:0004643">
    <property type="term" value="F:phosphoribosylaminoimidazolecarboxamide formyltransferase activity"/>
    <property type="evidence" value="ECO:0007669"/>
    <property type="project" value="UniProtKB-UniRule"/>
</dbReference>
<dbReference type="Pfam" id="PF01808">
    <property type="entry name" value="AICARFT_IMPCHas"/>
    <property type="match status" value="1"/>
</dbReference>
<dbReference type="InterPro" id="IPR036914">
    <property type="entry name" value="MGS-like_dom_sf"/>
</dbReference>
<gene>
    <name evidence="10 12" type="primary">purH</name>
    <name evidence="12" type="ORF">V22_41600</name>
</gene>
<evidence type="ECO:0000256" key="8">
    <source>
        <dbReference type="ARBA" id="ARBA00050488"/>
    </source>
</evidence>
<comment type="similarity">
    <text evidence="3 10">Belongs to the PurH family.</text>
</comment>
<evidence type="ECO:0000256" key="5">
    <source>
        <dbReference type="ARBA" id="ARBA00022755"/>
    </source>
</evidence>
<keyword evidence="4 10" id="KW-0808">Transferase</keyword>
<dbReference type="GO" id="GO:0003937">
    <property type="term" value="F:IMP cyclohydrolase activity"/>
    <property type="evidence" value="ECO:0007669"/>
    <property type="project" value="UniProtKB-UniRule"/>
</dbReference>